<sequence length="207" mass="23075">MENSLEFKAQVSLLADAGARLAARGWLPARAGHFSARLDDRHIVVSAPGRQKDMLDENDFIIVDLDGNLLSPAERTPSPETFLHIIMYRRDKDLGAVLHTHSANATVLSRQLPGGLHLSDYEVLRELPVVQYPAEGIDVPVFANDPNVQQLAAQVDDRMSRQPDLAGYLIAGHGLYTWSHTVETAIQRVEAFEFMFECEILARQLHP</sequence>
<dbReference type="SUPFAM" id="SSF53639">
    <property type="entry name" value="AraD/HMP-PK domain-like"/>
    <property type="match status" value="1"/>
</dbReference>
<dbReference type="OrthoDB" id="9805559at2"/>
<comment type="pathway">
    <text evidence="6">Amino-acid biosynthesis; L-methionine biosynthesis via salvage pathway; L-methionine from S-methyl-5-thio-alpha-D-ribose 1-phosphate: step 2/6.</text>
</comment>
<comment type="similarity">
    <text evidence="6">Belongs to the aldolase class II family. MtnB subfamily.</text>
</comment>
<organism evidence="8 9">
    <name type="scientific">Thioalkalivibrio halophilus</name>
    <dbReference type="NCBI Taxonomy" id="252474"/>
    <lineage>
        <taxon>Bacteria</taxon>
        <taxon>Pseudomonadati</taxon>
        <taxon>Pseudomonadota</taxon>
        <taxon>Gammaproteobacteria</taxon>
        <taxon>Chromatiales</taxon>
        <taxon>Ectothiorhodospiraceae</taxon>
        <taxon>Thioalkalivibrio</taxon>
    </lineage>
</organism>
<name>A0A1V2ZZZ4_9GAMM</name>
<dbReference type="SMART" id="SM01007">
    <property type="entry name" value="Aldolase_II"/>
    <property type="match status" value="1"/>
</dbReference>
<dbReference type="GO" id="GO:0016832">
    <property type="term" value="F:aldehyde-lyase activity"/>
    <property type="evidence" value="ECO:0007669"/>
    <property type="project" value="TreeGrafter"/>
</dbReference>
<evidence type="ECO:0000313" key="8">
    <source>
        <dbReference type="EMBL" id="OOC10672.1"/>
    </source>
</evidence>
<keyword evidence="4 6" id="KW-0486">Methionine biosynthesis</keyword>
<dbReference type="GO" id="GO:0046570">
    <property type="term" value="F:methylthioribulose 1-phosphate dehydratase activity"/>
    <property type="evidence" value="ECO:0007669"/>
    <property type="project" value="UniProtKB-UniRule"/>
</dbReference>
<gene>
    <name evidence="6" type="primary">mtnB</name>
    <name evidence="8" type="ORF">B1A74_04365</name>
</gene>
<dbReference type="STRING" id="252474.B1A74_04365"/>
<evidence type="ECO:0000256" key="5">
    <source>
        <dbReference type="ARBA" id="ARBA00023239"/>
    </source>
</evidence>
<keyword evidence="5 6" id="KW-0456">Lyase</keyword>
<dbReference type="AlphaFoldDB" id="A0A1V2ZZZ4"/>
<dbReference type="EMBL" id="MUZR01000011">
    <property type="protein sequence ID" value="OOC10672.1"/>
    <property type="molecule type" value="Genomic_DNA"/>
</dbReference>
<feature type="domain" description="Class II aldolase/adducin N-terminal" evidence="7">
    <location>
        <begin position="12"/>
        <end position="200"/>
    </location>
</feature>
<dbReference type="PANTHER" id="PTHR22789:SF0">
    <property type="entry name" value="3-OXO-TETRONATE 4-PHOSPHATE DECARBOXYLASE-RELATED"/>
    <property type="match status" value="1"/>
</dbReference>
<accession>A0A1V2ZZZ4</accession>
<dbReference type="InterPro" id="IPR017714">
    <property type="entry name" value="MethylthioRu-1-P_deHdtase_MtnB"/>
</dbReference>
<evidence type="ECO:0000256" key="4">
    <source>
        <dbReference type="ARBA" id="ARBA00023167"/>
    </source>
</evidence>
<protein>
    <recommendedName>
        <fullName evidence="6">Methylthioribulose-1-phosphate dehydratase</fullName>
        <shortName evidence="6">MTRu-1-P dehydratase</shortName>
        <ecNumber evidence="6">4.2.1.109</ecNumber>
    </recommendedName>
</protein>
<dbReference type="UniPathway" id="UPA00904">
    <property type="reaction ID" value="UER00875"/>
</dbReference>
<evidence type="ECO:0000313" key="9">
    <source>
        <dbReference type="Proteomes" id="UP000189177"/>
    </source>
</evidence>
<evidence type="ECO:0000256" key="1">
    <source>
        <dbReference type="ARBA" id="ARBA00022605"/>
    </source>
</evidence>
<keyword evidence="9" id="KW-1185">Reference proteome</keyword>
<dbReference type="HAMAP" id="MF_01677">
    <property type="entry name" value="Salvage_MtnB"/>
    <property type="match status" value="1"/>
</dbReference>
<dbReference type="NCBIfam" id="TIGR03328">
    <property type="entry name" value="salvage_mtnB"/>
    <property type="match status" value="1"/>
</dbReference>
<comment type="cofactor">
    <cofactor evidence="6">
        <name>Zn(2+)</name>
        <dbReference type="ChEBI" id="CHEBI:29105"/>
    </cofactor>
    <text evidence="6">Binds 1 zinc ion per subunit.</text>
</comment>
<evidence type="ECO:0000259" key="7">
    <source>
        <dbReference type="SMART" id="SM01007"/>
    </source>
</evidence>
<dbReference type="GO" id="GO:0019509">
    <property type="term" value="P:L-methionine salvage from methylthioadenosine"/>
    <property type="evidence" value="ECO:0007669"/>
    <property type="project" value="UniProtKB-UniRule"/>
</dbReference>
<dbReference type="GO" id="GO:0008270">
    <property type="term" value="F:zinc ion binding"/>
    <property type="evidence" value="ECO:0007669"/>
    <property type="project" value="UniProtKB-UniRule"/>
</dbReference>
<comment type="caution">
    <text evidence="8">The sequence shown here is derived from an EMBL/GenBank/DDBJ whole genome shotgun (WGS) entry which is preliminary data.</text>
</comment>
<feature type="binding site" evidence="6">
    <location>
        <position position="101"/>
    </location>
    <ligand>
        <name>Zn(2+)</name>
        <dbReference type="ChEBI" id="CHEBI:29105"/>
    </ligand>
</feature>
<dbReference type="InterPro" id="IPR050197">
    <property type="entry name" value="Aldolase_class_II_sugar_metab"/>
</dbReference>
<keyword evidence="1 6" id="KW-0028">Amino-acid biosynthesis</keyword>
<keyword evidence="2 6" id="KW-0479">Metal-binding</keyword>
<comment type="function">
    <text evidence="6">Catalyzes the dehydration of methylthioribulose-1-phosphate (MTRu-1-P) into 2,3-diketo-5-methylthiopentyl-1-phosphate (DK-MTP-1-P).</text>
</comment>
<dbReference type="Pfam" id="PF00596">
    <property type="entry name" value="Aldolase_II"/>
    <property type="match status" value="1"/>
</dbReference>
<dbReference type="InterPro" id="IPR001303">
    <property type="entry name" value="Aldolase_II/adducin_N"/>
</dbReference>
<dbReference type="EC" id="4.2.1.109" evidence="6"/>
<comment type="catalytic activity">
    <reaction evidence="6">
        <text>5-(methylsulfanyl)-D-ribulose 1-phosphate = 5-methylsulfanyl-2,3-dioxopentyl phosphate + H2O</text>
        <dbReference type="Rhea" id="RHEA:15549"/>
        <dbReference type="ChEBI" id="CHEBI:15377"/>
        <dbReference type="ChEBI" id="CHEBI:58548"/>
        <dbReference type="ChEBI" id="CHEBI:58828"/>
        <dbReference type="EC" id="4.2.1.109"/>
    </reaction>
</comment>
<dbReference type="Gene3D" id="3.40.225.10">
    <property type="entry name" value="Class II aldolase/adducin N-terminal domain"/>
    <property type="match status" value="1"/>
</dbReference>
<dbReference type="RefSeq" id="WP_018871177.1">
    <property type="nucleotide sequence ID" value="NZ_MUZR01000011.1"/>
</dbReference>
<feature type="binding site" evidence="6">
    <location>
        <position position="99"/>
    </location>
    <ligand>
        <name>Zn(2+)</name>
        <dbReference type="ChEBI" id="CHEBI:29105"/>
    </ligand>
</feature>
<dbReference type="InterPro" id="IPR036409">
    <property type="entry name" value="Aldolase_II/adducin_N_sf"/>
</dbReference>
<dbReference type="PANTHER" id="PTHR22789">
    <property type="entry name" value="FUCULOSE PHOSPHATE ALDOLASE"/>
    <property type="match status" value="1"/>
</dbReference>
<keyword evidence="3 6" id="KW-0862">Zinc</keyword>
<proteinExistence type="inferred from homology"/>
<dbReference type="Proteomes" id="UP000189177">
    <property type="component" value="Unassembled WGS sequence"/>
</dbReference>
<evidence type="ECO:0000256" key="2">
    <source>
        <dbReference type="ARBA" id="ARBA00022723"/>
    </source>
</evidence>
<evidence type="ECO:0000256" key="6">
    <source>
        <dbReference type="HAMAP-Rule" id="MF_01677"/>
    </source>
</evidence>
<dbReference type="GO" id="GO:0005829">
    <property type="term" value="C:cytosol"/>
    <property type="evidence" value="ECO:0007669"/>
    <property type="project" value="TreeGrafter"/>
</dbReference>
<evidence type="ECO:0000256" key="3">
    <source>
        <dbReference type="ARBA" id="ARBA00022833"/>
    </source>
</evidence>
<dbReference type="GO" id="GO:0019323">
    <property type="term" value="P:pentose catabolic process"/>
    <property type="evidence" value="ECO:0007669"/>
    <property type="project" value="TreeGrafter"/>
</dbReference>
<reference evidence="8 9" key="1">
    <citation type="submission" date="2017-02" db="EMBL/GenBank/DDBJ databases">
        <title>Genomic diversity within the haloalkaliphilic genus Thioalkalivibrio.</title>
        <authorList>
            <person name="Ahn A.-C."/>
            <person name="Meier-Kolthoff J."/>
            <person name="Overmars L."/>
            <person name="Richter M."/>
            <person name="Woyke T."/>
            <person name="Sorokin D.Y."/>
            <person name="Muyzer G."/>
        </authorList>
    </citation>
    <scope>NUCLEOTIDE SEQUENCE [LARGE SCALE GENOMIC DNA]</scope>
    <source>
        <strain evidence="8 9">HL17</strain>
    </source>
</reference>